<feature type="compositionally biased region" description="Low complexity" evidence="1">
    <location>
        <begin position="52"/>
        <end position="61"/>
    </location>
</feature>
<sequence>MQNEKNSLKAFQKEPSHRSVPRTEKPLTSKRRRGRLRKRSLSDSNRSEDSNEPSGSSSLLDENTWRIVPSRMPVFGVSYTNVKKTLKSSSTETKKKIEIKECTESPTCIKMKGIAKSSSNSPSQI</sequence>
<evidence type="ECO:0000313" key="2">
    <source>
        <dbReference type="EMBL" id="GFY62760.1"/>
    </source>
</evidence>
<keyword evidence="3" id="KW-1185">Reference proteome</keyword>
<dbReference type="AlphaFoldDB" id="A0A8X6Y1P8"/>
<evidence type="ECO:0000256" key="1">
    <source>
        <dbReference type="SAM" id="MobiDB-lite"/>
    </source>
</evidence>
<comment type="caution">
    <text evidence="2">The sequence shown here is derived from an EMBL/GenBank/DDBJ whole genome shotgun (WGS) entry which is preliminary data.</text>
</comment>
<feature type="region of interest" description="Disordered" evidence="1">
    <location>
        <begin position="1"/>
        <end position="65"/>
    </location>
</feature>
<dbReference type="EMBL" id="BMAV01014395">
    <property type="protein sequence ID" value="GFY62760.1"/>
    <property type="molecule type" value="Genomic_DNA"/>
</dbReference>
<reference evidence="2" key="1">
    <citation type="submission" date="2020-08" db="EMBL/GenBank/DDBJ databases">
        <title>Multicomponent nature underlies the extraordinary mechanical properties of spider dragline silk.</title>
        <authorList>
            <person name="Kono N."/>
            <person name="Nakamura H."/>
            <person name="Mori M."/>
            <person name="Yoshida Y."/>
            <person name="Ohtoshi R."/>
            <person name="Malay A.D."/>
            <person name="Moran D.A.P."/>
            <person name="Tomita M."/>
            <person name="Numata K."/>
            <person name="Arakawa K."/>
        </authorList>
    </citation>
    <scope>NUCLEOTIDE SEQUENCE</scope>
</reference>
<name>A0A8X6Y1P8_9ARAC</name>
<gene>
    <name evidence="2" type="ORF">TNIN_263681</name>
</gene>
<feature type="compositionally biased region" description="Basic and acidic residues" evidence="1">
    <location>
        <begin position="11"/>
        <end position="27"/>
    </location>
</feature>
<evidence type="ECO:0000313" key="3">
    <source>
        <dbReference type="Proteomes" id="UP000886998"/>
    </source>
</evidence>
<dbReference type="Proteomes" id="UP000886998">
    <property type="component" value="Unassembled WGS sequence"/>
</dbReference>
<feature type="compositionally biased region" description="Basic residues" evidence="1">
    <location>
        <begin position="28"/>
        <end position="39"/>
    </location>
</feature>
<proteinExistence type="predicted"/>
<accession>A0A8X6Y1P8</accession>
<protein>
    <submittedName>
        <fullName evidence="2">Uncharacterized protein</fullName>
    </submittedName>
</protein>
<organism evidence="2 3">
    <name type="scientific">Trichonephila inaurata madagascariensis</name>
    <dbReference type="NCBI Taxonomy" id="2747483"/>
    <lineage>
        <taxon>Eukaryota</taxon>
        <taxon>Metazoa</taxon>
        <taxon>Ecdysozoa</taxon>
        <taxon>Arthropoda</taxon>
        <taxon>Chelicerata</taxon>
        <taxon>Arachnida</taxon>
        <taxon>Araneae</taxon>
        <taxon>Araneomorphae</taxon>
        <taxon>Entelegynae</taxon>
        <taxon>Araneoidea</taxon>
        <taxon>Nephilidae</taxon>
        <taxon>Trichonephila</taxon>
        <taxon>Trichonephila inaurata</taxon>
    </lineage>
</organism>